<dbReference type="SMART" id="SM01130">
    <property type="entry name" value="DHDPS"/>
    <property type="match status" value="1"/>
</dbReference>
<evidence type="ECO:0000256" key="2">
    <source>
        <dbReference type="ARBA" id="ARBA00023239"/>
    </source>
</evidence>
<evidence type="ECO:0000256" key="1">
    <source>
        <dbReference type="ARBA" id="ARBA00007592"/>
    </source>
</evidence>
<feature type="binding site" evidence="6">
    <location>
        <position position="48"/>
    </location>
    <ligand>
        <name>pyruvate</name>
        <dbReference type="ChEBI" id="CHEBI:15361"/>
    </ligand>
</feature>
<dbReference type="CDD" id="cd00408">
    <property type="entry name" value="DHDPS-like"/>
    <property type="match status" value="1"/>
</dbReference>
<dbReference type="PRINTS" id="PR00146">
    <property type="entry name" value="DHPICSNTHASE"/>
</dbReference>
<dbReference type="OrthoDB" id="9782828at2"/>
<proteinExistence type="inferred from homology"/>
<feature type="active site" description="Schiff-base intermediate with substrate" evidence="5">
    <location>
        <position position="164"/>
    </location>
</feature>
<feature type="active site" description="Proton donor/acceptor" evidence="5">
    <location>
        <position position="136"/>
    </location>
</feature>
<sequence>MKTGFRGTFSVMVTAYDDAGAFDPARMARFTDWQVTEGIHGLIPLGSTGEFLSLTVNEREAVARCVVDTVAGRVPVLIGAGAERTEDVIENCRMAEAVGADGVMIIPPFYSTPTEDELYRHYARISEATDLPIMLYNNPATANVDLTPPIVARLSTLKGVDYIKESTMDVTRVRDIVDLCGDRMCVFGGIMGFESFVNGAQGWVAVGSNILPRECARLFTLTADAKDYDAAREIYARILPVIRLVGGHRYVSATKKALELMGLPTGDPRSPRLPLPEADMPELLAALKAVGLLETAEA</sequence>
<keyword evidence="2 4" id="KW-0456">Lyase</keyword>
<comment type="similarity">
    <text evidence="1 4">Belongs to the DapA family.</text>
</comment>
<dbReference type="PROSITE" id="PS00665">
    <property type="entry name" value="DHDPS_1"/>
    <property type="match status" value="1"/>
</dbReference>
<dbReference type="PIRSF" id="PIRSF001365">
    <property type="entry name" value="DHDPS"/>
    <property type="match status" value="1"/>
</dbReference>
<evidence type="ECO:0000256" key="4">
    <source>
        <dbReference type="PIRNR" id="PIRNR001365"/>
    </source>
</evidence>
<protein>
    <submittedName>
        <fullName evidence="7">4-hydroxy-tetrahydrodipicolinate synthase</fullName>
    </submittedName>
</protein>
<dbReference type="AlphaFoldDB" id="A0A239F253"/>
<dbReference type="SUPFAM" id="SSF51569">
    <property type="entry name" value="Aldolase"/>
    <property type="match status" value="1"/>
</dbReference>
<dbReference type="Pfam" id="PF00701">
    <property type="entry name" value="DHDPS"/>
    <property type="match status" value="1"/>
</dbReference>
<dbReference type="InterPro" id="IPR002220">
    <property type="entry name" value="DapA-like"/>
</dbReference>
<dbReference type="RefSeq" id="WP_089232188.1">
    <property type="nucleotide sequence ID" value="NZ_FZOY01000002.1"/>
</dbReference>
<dbReference type="PANTHER" id="PTHR12128:SF66">
    <property type="entry name" value="4-HYDROXY-2-OXOGLUTARATE ALDOLASE, MITOCHONDRIAL"/>
    <property type="match status" value="1"/>
</dbReference>
<reference evidence="7 8" key="1">
    <citation type="submission" date="2017-06" db="EMBL/GenBank/DDBJ databases">
        <authorList>
            <person name="Kim H.J."/>
            <person name="Triplett B.A."/>
        </authorList>
    </citation>
    <scope>NUCLEOTIDE SEQUENCE [LARGE SCALE GENOMIC DNA]</scope>
    <source>
        <strain evidence="7 8">DSM 29339</strain>
    </source>
</reference>
<name>A0A239F253_9RHOB</name>
<evidence type="ECO:0000256" key="6">
    <source>
        <dbReference type="PIRSR" id="PIRSR001365-2"/>
    </source>
</evidence>
<dbReference type="GO" id="GO:0005829">
    <property type="term" value="C:cytosol"/>
    <property type="evidence" value="ECO:0007669"/>
    <property type="project" value="TreeGrafter"/>
</dbReference>
<accession>A0A239F253</accession>
<gene>
    <name evidence="7" type="ORF">SAMN05421757_102457</name>
</gene>
<evidence type="ECO:0000256" key="3">
    <source>
        <dbReference type="ARBA" id="ARBA00023270"/>
    </source>
</evidence>
<keyword evidence="3" id="KW-0704">Schiff base</keyword>
<evidence type="ECO:0000313" key="8">
    <source>
        <dbReference type="Proteomes" id="UP000198426"/>
    </source>
</evidence>
<dbReference type="PANTHER" id="PTHR12128">
    <property type="entry name" value="DIHYDRODIPICOLINATE SYNTHASE"/>
    <property type="match status" value="1"/>
</dbReference>
<dbReference type="InterPro" id="IPR013785">
    <property type="entry name" value="Aldolase_TIM"/>
</dbReference>
<dbReference type="EMBL" id="FZOY01000002">
    <property type="protein sequence ID" value="SNS50969.1"/>
    <property type="molecule type" value="Genomic_DNA"/>
</dbReference>
<evidence type="ECO:0000313" key="7">
    <source>
        <dbReference type="EMBL" id="SNS50969.1"/>
    </source>
</evidence>
<dbReference type="GO" id="GO:0008840">
    <property type="term" value="F:4-hydroxy-tetrahydrodipicolinate synthase activity"/>
    <property type="evidence" value="ECO:0007669"/>
    <property type="project" value="TreeGrafter"/>
</dbReference>
<dbReference type="Gene3D" id="3.20.20.70">
    <property type="entry name" value="Aldolase class I"/>
    <property type="match status" value="1"/>
</dbReference>
<dbReference type="Proteomes" id="UP000198426">
    <property type="component" value="Unassembled WGS sequence"/>
</dbReference>
<dbReference type="InterPro" id="IPR020624">
    <property type="entry name" value="Schiff_base-form_aldolases_CS"/>
</dbReference>
<keyword evidence="8" id="KW-1185">Reference proteome</keyword>
<organism evidence="7 8">
    <name type="scientific">Tropicimonas sediminicola</name>
    <dbReference type="NCBI Taxonomy" id="1031541"/>
    <lineage>
        <taxon>Bacteria</taxon>
        <taxon>Pseudomonadati</taxon>
        <taxon>Pseudomonadota</taxon>
        <taxon>Alphaproteobacteria</taxon>
        <taxon>Rhodobacterales</taxon>
        <taxon>Roseobacteraceae</taxon>
        <taxon>Tropicimonas</taxon>
    </lineage>
</organism>
<evidence type="ECO:0000256" key="5">
    <source>
        <dbReference type="PIRSR" id="PIRSR001365-1"/>
    </source>
</evidence>
<feature type="binding site" evidence="6">
    <location>
        <position position="204"/>
    </location>
    <ligand>
        <name>pyruvate</name>
        <dbReference type="ChEBI" id="CHEBI:15361"/>
    </ligand>
</feature>